<evidence type="ECO:0008006" key="5">
    <source>
        <dbReference type="Google" id="ProtNLM"/>
    </source>
</evidence>
<dbReference type="InterPro" id="IPR029058">
    <property type="entry name" value="AB_hydrolase_fold"/>
</dbReference>
<dbReference type="PANTHER" id="PTHR37574:SF1">
    <property type="entry name" value="LIPASE B"/>
    <property type="match status" value="1"/>
</dbReference>
<dbReference type="RefSeq" id="WP_085027270.1">
    <property type="nucleotide sequence ID" value="NZ_CP020772.1"/>
</dbReference>
<dbReference type="AlphaFoldDB" id="A0A1W5ZQL6"/>
<dbReference type="Proteomes" id="UP000192527">
    <property type="component" value="Chromosome"/>
</dbReference>
<dbReference type="PANTHER" id="PTHR37574">
    <property type="entry name" value="LIPASE B"/>
    <property type="match status" value="1"/>
</dbReference>
<dbReference type="KEGG" id="hmn:HM131_01570"/>
<evidence type="ECO:0000313" key="4">
    <source>
        <dbReference type="Proteomes" id="UP000192527"/>
    </source>
</evidence>
<feature type="chain" id="PRO_5012800268" description="Lipase" evidence="2">
    <location>
        <begin position="26"/>
        <end position="285"/>
    </location>
</feature>
<dbReference type="GO" id="GO:0016042">
    <property type="term" value="P:lipid catabolic process"/>
    <property type="evidence" value="ECO:0007669"/>
    <property type="project" value="InterPro"/>
</dbReference>
<dbReference type="Gene3D" id="3.40.50.1820">
    <property type="entry name" value="alpha/beta hydrolase"/>
    <property type="match status" value="1"/>
</dbReference>
<gene>
    <name evidence="3" type="ORF">HM131_01570</name>
</gene>
<proteinExistence type="predicted"/>
<feature type="region of interest" description="Disordered" evidence="1">
    <location>
        <begin position="30"/>
        <end position="53"/>
    </location>
</feature>
<name>A0A1W5ZQL6_9BACI</name>
<dbReference type="Pfam" id="PF01674">
    <property type="entry name" value="Lipase_2"/>
    <property type="match status" value="1"/>
</dbReference>
<organism evidence="3 4">
    <name type="scientific">Halobacillus mangrovi</name>
    <dbReference type="NCBI Taxonomy" id="402384"/>
    <lineage>
        <taxon>Bacteria</taxon>
        <taxon>Bacillati</taxon>
        <taxon>Bacillota</taxon>
        <taxon>Bacilli</taxon>
        <taxon>Bacillales</taxon>
        <taxon>Bacillaceae</taxon>
        <taxon>Halobacillus</taxon>
    </lineage>
</organism>
<feature type="signal peptide" evidence="2">
    <location>
        <begin position="1"/>
        <end position="25"/>
    </location>
</feature>
<keyword evidence="2" id="KW-0732">Signal</keyword>
<dbReference type="SUPFAM" id="SSF53474">
    <property type="entry name" value="alpha/beta-Hydrolases"/>
    <property type="match status" value="1"/>
</dbReference>
<dbReference type="InterPro" id="IPR053228">
    <property type="entry name" value="Stereospecific_Lipase"/>
</dbReference>
<protein>
    <recommendedName>
        <fullName evidence="5">Lipase</fullName>
    </recommendedName>
</protein>
<sequence>MKKHFFSMFSLFLVFFFIVPNLSNAESDEGFLLEQGTPPPGANDPSCEPSDDKPNPVILVPGTFERSAQNWLELSPALASKGYCVYALNYGLTHAGASTGPIENSSQELKSFVDNVLQLTGASQVDIIGHSQGGMMPRYYLKFLGGDKYVDNLIAFVPSNHGTEGLANFETLTTDLADITSCIACQQQLTGSEFLENLNSGEEIRGNVSYTVITTKTDQVVTPYTSAFLEGPKKQVSNITIQDYYPLNLIGHQGIVYDPISFAFVFDALSHDGPADAERALLHFD</sequence>
<accession>A0A1W5ZQL6</accession>
<dbReference type="InterPro" id="IPR002918">
    <property type="entry name" value="Lipase_EstA/Esterase_EstB"/>
</dbReference>
<evidence type="ECO:0000313" key="3">
    <source>
        <dbReference type="EMBL" id="ARI75591.1"/>
    </source>
</evidence>
<evidence type="ECO:0000256" key="2">
    <source>
        <dbReference type="SAM" id="SignalP"/>
    </source>
</evidence>
<dbReference type="GO" id="GO:0016787">
    <property type="term" value="F:hydrolase activity"/>
    <property type="evidence" value="ECO:0007669"/>
    <property type="project" value="InterPro"/>
</dbReference>
<keyword evidence="4" id="KW-1185">Reference proteome</keyword>
<dbReference type="STRING" id="402384.HM131_01570"/>
<evidence type="ECO:0000256" key="1">
    <source>
        <dbReference type="SAM" id="MobiDB-lite"/>
    </source>
</evidence>
<reference evidence="3 4" key="1">
    <citation type="submission" date="2017-04" db="EMBL/GenBank/DDBJ databases">
        <title>The whole genome sequencing and assembly of Halobacillus mangrovi strain.</title>
        <authorList>
            <person name="Lee S.-J."/>
            <person name="Park M.-K."/>
            <person name="Kim J.-Y."/>
            <person name="Lee Y.-J."/>
            <person name="Yi H."/>
            <person name="Bahn Y.-S."/>
            <person name="Kim J.F."/>
            <person name="Lee D.-W."/>
        </authorList>
    </citation>
    <scope>NUCLEOTIDE SEQUENCE [LARGE SCALE GENOMIC DNA]</scope>
    <source>
        <strain evidence="3 4">KTB 131</strain>
    </source>
</reference>
<dbReference type="EMBL" id="CP020772">
    <property type="protein sequence ID" value="ARI75591.1"/>
    <property type="molecule type" value="Genomic_DNA"/>
</dbReference>